<gene>
    <name evidence="1" type="ORF">OH76DRAFT_1409775</name>
</gene>
<dbReference type="AlphaFoldDB" id="A0A371CU98"/>
<dbReference type="Proteomes" id="UP000256964">
    <property type="component" value="Unassembled WGS sequence"/>
</dbReference>
<dbReference type="EMBL" id="KZ857459">
    <property type="protein sequence ID" value="RDX43820.1"/>
    <property type="molecule type" value="Genomic_DNA"/>
</dbReference>
<keyword evidence="2" id="KW-1185">Reference proteome</keyword>
<name>A0A371CU98_9APHY</name>
<evidence type="ECO:0000313" key="2">
    <source>
        <dbReference type="Proteomes" id="UP000256964"/>
    </source>
</evidence>
<reference evidence="1 2" key="1">
    <citation type="journal article" date="2018" name="Biotechnol. Biofuels">
        <title>Integrative visual omics of the white-rot fungus Polyporus brumalis exposes the biotechnological potential of its oxidative enzymes for delignifying raw plant biomass.</title>
        <authorList>
            <person name="Miyauchi S."/>
            <person name="Rancon A."/>
            <person name="Drula E."/>
            <person name="Hage H."/>
            <person name="Chaduli D."/>
            <person name="Favel A."/>
            <person name="Grisel S."/>
            <person name="Henrissat B."/>
            <person name="Herpoel-Gimbert I."/>
            <person name="Ruiz-Duenas F.J."/>
            <person name="Chevret D."/>
            <person name="Hainaut M."/>
            <person name="Lin J."/>
            <person name="Wang M."/>
            <person name="Pangilinan J."/>
            <person name="Lipzen A."/>
            <person name="Lesage-Meessen L."/>
            <person name="Navarro D."/>
            <person name="Riley R."/>
            <person name="Grigoriev I.V."/>
            <person name="Zhou S."/>
            <person name="Raouche S."/>
            <person name="Rosso M.N."/>
        </authorList>
    </citation>
    <scope>NUCLEOTIDE SEQUENCE [LARGE SCALE GENOMIC DNA]</scope>
    <source>
        <strain evidence="1 2">BRFM 1820</strain>
    </source>
</reference>
<protein>
    <submittedName>
        <fullName evidence="1">Uncharacterized protein</fullName>
    </submittedName>
</protein>
<proteinExistence type="predicted"/>
<sequence>MASGSPHRMLLYGFAAICANGQLYPIVYPGQTTRVQRNVCRRSTNLREDRLSSDPNESNDLKIA</sequence>
<organism evidence="1 2">
    <name type="scientific">Lentinus brumalis</name>
    <dbReference type="NCBI Taxonomy" id="2498619"/>
    <lineage>
        <taxon>Eukaryota</taxon>
        <taxon>Fungi</taxon>
        <taxon>Dikarya</taxon>
        <taxon>Basidiomycota</taxon>
        <taxon>Agaricomycotina</taxon>
        <taxon>Agaricomycetes</taxon>
        <taxon>Polyporales</taxon>
        <taxon>Polyporaceae</taxon>
        <taxon>Lentinus</taxon>
    </lineage>
</organism>
<accession>A0A371CU98</accession>
<evidence type="ECO:0000313" key="1">
    <source>
        <dbReference type="EMBL" id="RDX43820.1"/>
    </source>
</evidence>